<dbReference type="AlphaFoldDB" id="A0A6A5V146"/>
<evidence type="ECO:0000313" key="2">
    <source>
        <dbReference type="Proteomes" id="UP000800036"/>
    </source>
</evidence>
<organism evidence="1 2">
    <name type="scientific">Bimuria novae-zelandiae CBS 107.79</name>
    <dbReference type="NCBI Taxonomy" id="1447943"/>
    <lineage>
        <taxon>Eukaryota</taxon>
        <taxon>Fungi</taxon>
        <taxon>Dikarya</taxon>
        <taxon>Ascomycota</taxon>
        <taxon>Pezizomycotina</taxon>
        <taxon>Dothideomycetes</taxon>
        <taxon>Pleosporomycetidae</taxon>
        <taxon>Pleosporales</taxon>
        <taxon>Massarineae</taxon>
        <taxon>Didymosphaeriaceae</taxon>
        <taxon>Bimuria</taxon>
    </lineage>
</organism>
<dbReference type="Proteomes" id="UP000800036">
    <property type="component" value="Unassembled WGS sequence"/>
</dbReference>
<proteinExistence type="predicted"/>
<name>A0A6A5V146_9PLEO</name>
<feature type="non-terminal residue" evidence="1">
    <location>
        <position position="1"/>
    </location>
</feature>
<keyword evidence="2" id="KW-1185">Reference proteome</keyword>
<sequence>PVLRLRGPTESEKLKEEQLDVLRFPDGPWRRHPDEIDDFICALSEAEFPLDIDVENYRINYQKKMADLRSVIRQWPKSKRNDHIEVKAVSIITELVDMEHMLETNEDNIEGAIESYADILDSYLQPGLAWPPFNFERFRRDWSWNARGIYYRHYYSPHWVTADHDLWIPTVEDAMFDSPTEHHRRERARQLLRHTLDNERWNKTEYAWEADAWADVFGQMRNDPALAVDKREYYAAIPEVHPVSCTLTGKAGFAKRIPDASFGLATFRPGHYQNVVASYELDAERLQALALHRYCGLISDPRCGEADLVFPFAVYEAKGWSGDPREARHQACAAGATYLDMLDALARVPGPPDAEKRDYQFDGSQNAQVFALTSFGAQWHVMVGYRRPRLKREHAGHPGMSNTVYLYQRIWSGRIANERSAWELLHLVDQIHEWGVTTFRRYVIRHLHAWHSFGRAVWAKDASVLRFTLGKDFATCGMTVAFKAPAWAESFGEDFKATLQEKSAKLLTKICIEEQPGEAFFRCQVGRCRTENYPGYALFSPEEAIRHYAKVH</sequence>
<evidence type="ECO:0000313" key="1">
    <source>
        <dbReference type="EMBL" id="KAF1970805.1"/>
    </source>
</evidence>
<dbReference type="EMBL" id="ML976698">
    <property type="protein sequence ID" value="KAF1970805.1"/>
    <property type="molecule type" value="Genomic_DNA"/>
</dbReference>
<feature type="non-terminal residue" evidence="1">
    <location>
        <position position="552"/>
    </location>
</feature>
<accession>A0A6A5V146</accession>
<dbReference type="OrthoDB" id="191139at2759"/>
<gene>
    <name evidence="1" type="ORF">BU23DRAFT_368284</name>
</gene>
<reference evidence="1" key="1">
    <citation type="journal article" date="2020" name="Stud. Mycol.">
        <title>101 Dothideomycetes genomes: a test case for predicting lifestyles and emergence of pathogens.</title>
        <authorList>
            <person name="Haridas S."/>
            <person name="Albert R."/>
            <person name="Binder M."/>
            <person name="Bloem J."/>
            <person name="Labutti K."/>
            <person name="Salamov A."/>
            <person name="Andreopoulos B."/>
            <person name="Baker S."/>
            <person name="Barry K."/>
            <person name="Bills G."/>
            <person name="Bluhm B."/>
            <person name="Cannon C."/>
            <person name="Castanera R."/>
            <person name="Culley D."/>
            <person name="Daum C."/>
            <person name="Ezra D."/>
            <person name="Gonzalez J."/>
            <person name="Henrissat B."/>
            <person name="Kuo A."/>
            <person name="Liang C."/>
            <person name="Lipzen A."/>
            <person name="Lutzoni F."/>
            <person name="Magnuson J."/>
            <person name="Mondo S."/>
            <person name="Nolan M."/>
            <person name="Ohm R."/>
            <person name="Pangilinan J."/>
            <person name="Park H.-J."/>
            <person name="Ramirez L."/>
            <person name="Alfaro M."/>
            <person name="Sun H."/>
            <person name="Tritt A."/>
            <person name="Yoshinaga Y."/>
            <person name="Zwiers L.-H."/>
            <person name="Turgeon B."/>
            <person name="Goodwin S."/>
            <person name="Spatafora J."/>
            <person name="Crous P."/>
            <person name="Grigoriev I."/>
        </authorList>
    </citation>
    <scope>NUCLEOTIDE SEQUENCE</scope>
    <source>
        <strain evidence="1">CBS 107.79</strain>
    </source>
</reference>
<protein>
    <submittedName>
        <fullName evidence="1">Uncharacterized protein</fullName>
    </submittedName>
</protein>